<keyword evidence="3" id="KW-1185">Reference proteome</keyword>
<dbReference type="Proteomes" id="UP001500936">
    <property type="component" value="Unassembled WGS sequence"/>
</dbReference>
<dbReference type="InterPro" id="IPR057695">
    <property type="entry name" value="DUF7935"/>
</dbReference>
<accession>A0ABP8K7R4</accession>
<name>A0ABP8K7R4_9BACT</name>
<keyword evidence="1" id="KW-0472">Membrane</keyword>
<proteinExistence type="predicted"/>
<dbReference type="Pfam" id="PF25589">
    <property type="entry name" value="DUF7935"/>
    <property type="match status" value="1"/>
</dbReference>
<comment type="caution">
    <text evidence="2">The sequence shown here is derived from an EMBL/GenBank/DDBJ whole genome shotgun (WGS) entry which is preliminary data.</text>
</comment>
<keyword evidence="1" id="KW-0812">Transmembrane</keyword>
<gene>
    <name evidence="2" type="ORF">GCM10023187_16300</name>
</gene>
<sequence length="182" mass="20559">MELVSELLKLIIPAGLVLYGMYLTVKLLLERDADRHRYEAQNRYTEAVIPIRLQAYERMVLFLERISPNNLLPRLGSNATTALEFQQLLLQEIREEFTHNLSQQVYMSQNAWDHIQSAMNDVMSLVNQAAASVAADAAPIDLSKKIFGQIIDKGQQPTAEALRVVKSEIQVMFMEQPKSAGA</sequence>
<evidence type="ECO:0000313" key="3">
    <source>
        <dbReference type="Proteomes" id="UP001500936"/>
    </source>
</evidence>
<evidence type="ECO:0000313" key="2">
    <source>
        <dbReference type="EMBL" id="GAA4401786.1"/>
    </source>
</evidence>
<evidence type="ECO:0000256" key="1">
    <source>
        <dbReference type="SAM" id="Phobius"/>
    </source>
</evidence>
<reference evidence="3" key="1">
    <citation type="journal article" date="2019" name="Int. J. Syst. Evol. Microbiol.">
        <title>The Global Catalogue of Microorganisms (GCM) 10K type strain sequencing project: providing services to taxonomists for standard genome sequencing and annotation.</title>
        <authorList>
            <consortium name="The Broad Institute Genomics Platform"/>
            <consortium name="The Broad Institute Genome Sequencing Center for Infectious Disease"/>
            <person name="Wu L."/>
            <person name="Ma J."/>
        </authorList>
    </citation>
    <scope>NUCLEOTIDE SEQUENCE [LARGE SCALE GENOMIC DNA]</scope>
    <source>
        <strain evidence="3">JCM 17925</strain>
    </source>
</reference>
<keyword evidence="1" id="KW-1133">Transmembrane helix</keyword>
<protein>
    <submittedName>
        <fullName evidence="2">Uncharacterized protein</fullName>
    </submittedName>
</protein>
<organism evidence="2 3">
    <name type="scientific">Nibrella viscosa</name>
    <dbReference type="NCBI Taxonomy" id="1084524"/>
    <lineage>
        <taxon>Bacteria</taxon>
        <taxon>Pseudomonadati</taxon>
        <taxon>Bacteroidota</taxon>
        <taxon>Cytophagia</taxon>
        <taxon>Cytophagales</taxon>
        <taxon>Spirosomataceae</taxon>
        <taxon>Nibrella</taxon>
    </lineage>
</organism>
<dbReference type="RefSeq" id="WP_345265792.1">
    <property type="nucleotide sequence ID" value="NZ_BAABHB010000002.1"/>
</dbReference>
<feature type="transmembrane region" description="Helical" evidence="1">
    <location>
        <begin position="12"/>
        <end position="29"/>
    </location>
</feature>
<dbReference type="EMBL" id="BAABHB010000002">
    <property type="protein sequence ID" value="GAA4401786.1"/>
    <property type="molecule type" value="Genomic_DNA"/>
</dbReference>